<dbReference type="GO" id="GO:0005506">
    <property type="term" value="F:iron ion binding"/>
    <property type="evidence" value="ECO:0007669"/>
    <property type="project" value="InterPro"/>
</dbReference>
<dbReference type="GO" id="GO:0016705">
    <property type="term" value="F:oxidoreductase activity, acting on paired donors, with incorporation or reduction of molecular oxygen"/>
    <property type="evidence" value="ECO:0007669"/>
    <property type="project" value="InterPro"/>
</dbReference>
<keyword evidence="3 6" id="KW-0479">Metal-binding</keyword>
<dbReference type="PANTHER" id="PTHR24296">
    <property type="entry name" value="CYTOCHROME P450"/>
    <property type="match status" value="1"/>
</dbReference>
<sequence>MEGVNEELIRDMMISFIMAGRDTTSAAMTWLFYSLAKDIHVEEKLVNEISLFDDYDYGCDYNKMKYLQACLCETMRLYPPVSWDSKHALNDDLLPDGTPVNAGDRVTYFPYGMGRMESIWGPDRLEFKPDRWLDNKPDESGLKEVSVYKYPVFQAGPRVCLGKGMANVQMSYVVGSIVKRFEIRPVRSGEAVYLPSLTARMDGGFKVVVRKRPQRGCDTCLYKKINN</sequence>
<comment type="cofactor">
    <cofactor evidence="1 6">
        <name>heme</name>
        <dbReference type="ChEBI" id="CHEBI:30413"/>
    </cofactor>
</comment>
<evidence type="ECO:0000313" key="8">
    <source>
        <dbReference type="Proteomes" id="UP001206925"/>
    </source>
</evidence>
<dbReference type="Gene3D" id="1.10.630.10">
    <property type="entry name" value="Cytochrome P450"/>
    <property type="match status" value="1"/>
</dbReference>
<dbReference type="PRINTS" id="PR00385">
    <property type="entry name" value="P450"/>
</dbReference>
<dbReference type="InterPro" id="IPR036396">
    <property type="entry name" value="Cyt_P450_sf"/>
</dbReference>
<dbReference type="SUPFAM" id="SSF48264">
    <property type="entry name" value="Cytochrome P450"/>
    <property type="match status" value="1"/>
</dbReference>
<comment type="similarity">
    <text evidence="2">Belongs to the cytochrome P450 family.</text>
</comment>
<reference evidence="7" key="1">
    <citation type="submission" date="2022-06" db="EMBL/GenBank/DDBJ databases">
        <title>Uncovering the hologenomic basis of an extraordinary plant invasion.</title>
        <authorList>
            <person name="Bieker V.C."/>
            <person name="Martin M.D."/>
            <person name="Gilbert T."/>
            <person name="Hodgins K."/>
            <person name="Battlay P."/>
            <person name="Petersen B."/>
            <person name="Wilson J."/>
        </authorList>
    </citation>
    <scope>NUCLEOTIDE SEQUENCE</scope>
    <source>
        <strain evidence="7">AA19_3_7</strain>
        <tissue evidence="7">Leaf</tissue>
    </source>
</reference>
<keyword evidence="8" id="KW-1185">Reference proteome</keyword>
<dbReference type="GO" id="GO:0020037">
    <property type="term" value="F:heme binding"/>
    <property type="evidence" value="ECO:0007669"/>
    <property type="project" value="InterPro"/>
</dbReference>
<keyword evidence="6" id="KW-0349">Heme</keyword>
<evidence type="ECO:0000256" key="6">
    <source>
        <dbReference type="PIRSR" id="PIRSR602403-1"/>
    </source>
</evidence>
<evidence type="ECO:0000256" key="1">
    <source>
        <dbReference type="ARBA" id="ARBA00001971"/>
    </source>
</evidence>
<dbReference type="Pfam" id="PF00067">
    <property type="entry name" value="p450"/>
    <property type="match status" value="1"/>
</dbReference>
<proteinExistence type="inferred from homology"/>
<dbReference type="AlphaFoldDB" id="A0AAD5GBP8"/>
<dbReference type="PRINTS" id="PR00465">
    <property type="entry name" value="EP450IV"/>
</dbReference>
<keyword evidence="5 6" id="KW-0408">Iron</keyword>
<name>A0AAD5GBP8_AMBAR</name>
<gene>
    <name evidence="7" type="ORF">M8C21_015644</name>
</gene>
<evidence type="ECO:0000256" key="3">
    <source>
        <dbReference type="ARBA" id="ARBA00022723"/>
    </source>
</evidence>
<evidence type="ECO:0000256" key="5">
    <source>
        <dbReference type="ARBA" id="ARBA00023004"/>
    </source>
</evidence>
<comment type="caution">
    <text evidence="7">The sequence shown here is derived from an EMBL/GenBank/DDBJ whole genome shotgun (WGS) entry which is preliminary data.</text>
</comment>
<dbReference type="EMBL" id="JAMZMK010009347">
    <property type="protein sequence ID" value="KAI7736167.1"/>
    <property type="molecule type" value="Genomic_DNA"/>
</dbReference>
<feature type="binding site" description="axial binding residue" evidence="6">
    <location>
        <position position="160"/>
    </location>
    <ligand>
        <name>heme</name>
        <dbReference type="ChEBI" id="CHEBI:30413"/>
    </ligand>
    <ligandPart>
        <name>Fe</name>
        <dbReference type="ChEBI" id="CHEBI:18248"/>
    </ligandPart>
</feature>
<keyword evidence="4" id="KW-0560">Oxidoreductase</keyword>
<dbReference type="Proteomes" id="UP001206925">
    <property type="component" value="Unassembled WGS sequence"/>
</dbReference>
<dbReference type="InterPro" id="IPR002403">
    <property type="entry name" value="Cyt_P450_E_grp-IV"/>
</dbReference>
<dbReference type="GO" id="GO:0004497">
    <property type="term" value="F:monooxygenase activity"/>
    <property type="evidence" value="ECO:0007669"/>
    <property type="project" value="InterPro"/>
</dbReference>
<evidence type="ECO:0000256" key="4">
    <source>
        <dbReference type="ARBA" id="ARBA00023002"/>
    </source>
</evidence>
<organism evidence="7 8">
    <name type="scientific">Ambrosia artemisiifolia</name>
    <name type="common">Common ragweed</name>
    <dbReference type="NCBI Taxonomy" id="4212"/>
    <lineage>
        <taxon>Eukaryota</taxon>
        <taxon>Viridiplantae</taxon>
        <taxon>Streptophyta</taxon>
        <taxon>Embryophyta</taxon>
        <taxon>Tracheophyta</taxon>
        <taxon>Spermatophyta</taxon>
        <taxon>Magnoliopsida</taxon>
        <taxon>eudicotyledons</taxon>
        <taxon>Gunneridae</taxon>
        <taxon>Pentapetalae</taxon>
        <taxon>asterids</taxon>
        <taxon>campanulids</taxon>
        <taxon>Asterales</taxon>
        <taxon>Asteraceae</taxon>
        <taxon>Asteroideae</taxon>
        <taxon>Heliantheae alliance</taxon>
        <taxon>Heliantheae</taxon>
        <taxon>Ambrosia</taxon>
    </lineage>
</organism>
<accession>A0AAD5GBP8</accession>
<protein>
    <submittedName>
        <fullName evidence="7">Uncharacterized protein</fullName>
    </submittedName>
</protein>
<dbReference type="InterPro" id="IPR001128">
    <property type="entry name" value="Cyt_P450"/>
</dbReference>
<evidence type="ECO:0000313" key="7">
    <source>
        <dbReference type="EMBL" id="KAI7736167.1"/>
    </source>
</evidence>
<evidence type="ECO:0000256" key="2">
    <source>
        <dbReference type="ARBA" id="ARBA00010617"/>
    </source>
</evidence>